<dbReference type="Proteomes" id="UP001413721">
    <property type="component" value="Unassembled WGS sequence"/>
</dbReference>
<evidence type="ECO:0000313" key="4">
    <source>
        <dbReference type="EMBL" id="MEN2987939.1"/>
    </source>
</evidence>
<dbReference type="InterPro" id="IPR001633">
    <property type="entry name" value="EAL_dom"/>
</dbReference>
<sequence>MLGRSSARRREPRIAMPEGVEDDILGDVDAVDVTGRRVPPPEDPFALGRRDRLLIAGYAVFGLLPAALLPAEGVLFRLLVWTGAAGALTLGHLVVALLSRLAVERRERVRMSVDLQALTDRVDRLEQAARSDELVDELRSLQRMLPDLARGRRDKAGTPPPPAPSDVFEVRAGLPPMPPPPPMDPEAILDAAIGSGAIDVMVTQIVRLPSRRAALVEARAEVHGPDGRRIGLDVVEDRARVPGLAQRLDNHLLLRALKVGRRPRAGEPNLPVVAHVTAHALADPLVREDLADYLAEDAGVPASVIIAAPATAILALNEADAAALQRLTRLGCRFMATGLDPKRLNTENLSRRRLLSYVKMPAHAVLAAARTPEDQASFRDLLRELRARGIRTVVDQIDNDQRLIDLLDLGIEYGAGYLFGEPRRLG</sequence>
<keyword evidence="1" id="KW-0175">Coiled coil</keyword>
<dbReference type="RefSeq" id="WP_345936982.1">
    <property type="nucleotide sequence ID" value="NZ_JBBKTW010000002.1"/>
</dbReference>
<evidence type="ECO:0000256" key="1">
    <source>
        <dbReference type="SAM" id="Coils"/>
    </source>
</evidence>
<keyword evidence="2" id="KW-1133">Transmembrane helix</keyword>
<reference evidence="4 5" key="1">
    <citation type="submission" date="2024-03" db="EMBL/GenBank/DDBJ databases">
        <title>High-quality draft genome sequencing of Tistrella sp. BH-R2-4.</title>
        <authorList>
            <person name="Dong C."/>
        </authorList>
    </citation>
    <scope>NUCLEOTIDE SEQUENCE [LARGE SCALE GENOMIC DNA]</scope>
    <source>
        <strain evidence="4 5">BH-R2-4</strain>
    </source>
</reference>
<dbReference type="InterPro" id="IPR035919">
    <property type="entry name" value="EAL_sf"/>
</dbReference>
<organism evidence="4 5">
    <name type="scientific">Tistrella arctica</name>
    <dbReference type="NCBI Taxonomy" id="3133430"/>
    <lineage>
        <taxon>Bacteria</taxon>
        <taxon>Pseudomonadati</taxon>
        <taxon>Pseudomonadota</taxon>
        <taxon>Alphaproteobacteria</taxon>
        <taxon>Geminicoccales</taxon>
        <taxon>Geminicoccaceae</taxon>
        <taxon>Tistrella</taxon>
    </lineage>
</organism>
<dbReference type="Pfam" id="PF00563">
    <property type="entry name" value="EAL"/>
    <property type="match status" value="1"/>
</dbReference>
<feature type="transmembrane region" description="Helical" evidence="2">
    <location>
        <begin position="78"/>
        <end position="103"/>
    </location>
</feature>
<comment type="caution">
    <text evidence="4">The sequence shown here is derived from an EMBL/GenBank/DDBJ whole genome shotgun (WGS) entry which is preliminary data.</text>
</comment>
<evidence type="ECO:0000256" key="2">
    <source>
        <dbReference type="SAM" id="Phobius"/>
    </source>
</evidence>
<keyword evidence="2" id="KW-0472">Membrane</keyword>
<protein>
    <submittedName>
        <fullName evidence="4">EAL domain-containing protein</fullName>
    </submittedName>
</protein>
<dbReference type="PROSITE" id="PS50883">
    <property type="entry name" value="EAL"/>
    <property type="match status" value="1"/>
</dbReference>
<proteinExistence type="predicted"/>
<accession>A0ABU9YGN0</accession>
<feature type="coiled-coil region" evidence="1">
    <location>
        <begin position="108"/>
        <end position="135"/>
    </location>
</feature>
<evidence type="ECO:0000313" key="5">
    <source>
        <dbReference type="Proteomes" id="UP001413721"/>
    </source>
</evidence>
<name>A0ABU9YGN0_9PROT</name>
<dbReference type="SMART" id="SM00052">
    <property type="entry name" value="EAL"/>
    <property type="match status" value="1"/>
</dbReference>
<keyword evidence="5" id="KW-1185">Reference proteome</keyword>
<dbReference type="SUPFAM" id="SSF141868">
    <property type="entry name" value="EAL domain-like"/>
    <property type="match status" value="1"/>
</dbReference>
<dbReference type="EMBL" id="JBBKTW010000002">
    <property type="protein sequence ID" value="MEN2987939.1"/>
    <property type="molecule type" value="Genomic_DNA"/>
</dbReference>
<dbReference type="Gene3D" id="3.20.20.450">
    <property type="entry name" value="EAL domain"/>
    <property type="match status" value="1"/>
</dbReference>
<gene>
    <name evidence="4" type="ORF">WG926_06465</name>
</gene>
<feature type="transmembrane region" description="Helical" evidence="2">
    <location>
        <begin position="53"/>
        <end position="72"/>
    </location>
</feature>
<feature type="domain" description="EAL" evidence="3">
    <location>
        <begin position="182"/>
        <end position="426"/>
    </location>
</feature>
<evidence type="ECO:0000259" key="3">
    <source>
        <dbReference type="PROSITE" id="PS50883"/>
    </source>
</evidence>
<keyword evidence="2" id="KW-0812">Transmembrane</keyword>